<evidence type="ECO:0000256" key="1">
    <source>
        <dbReference type="SAM" id="MobiDB-lite"/>
    </source>
</evidence>
<dbReference type="EMBL" id="HACG01021552">
    <property type="protein sequence ID" value="CEK68417.1"/>
    <property type="molecule type" value="Transcribed_RNA"/>
</dbReference>
<feature type="compositionally biased region" description="Polar residues" evidence="1">
    <location>
        <begin position="15"/>
        <end position="25"/>
    </location>
</feature>
<feature type="region of interest" description="Disordered" evidence="1">
    <location>
        <begin position="1"/>
        <end position="25"/>
    </location>
</feature>
<protein>
    <submittedName>
        <fullName evidence="2">Uncharacterized protein</fullName>
    </submittedName>
</protein>
<gene>
    <name evidence="2" type="primary">ORF66255</name>
</gene>
<reference evidence="2" key="1">
    <citation type="submission" date="2014-12" db="EMBL/GenBank/DDBJ databases">
        <title>Insight into the proteome of Arion vulgaris.</title>
        <authorList>
            <person name="Aradska J."/>
            <person name="Bulat T."/>
            <person name="Smidak R."/>
            <person name="Sarate P."/>
            <person name="Gangsoo J."/>
            <person name="Sialana F."/>
            <person name="Bilban M."/>
            <person name="Lubec G."/>
        </authorList>
    </citation>
    <scope>NUCLEOTIDE SEQUENCE</scope>
    <source>
        <tissue evidence="2">Skin</tissue>
    </source>
</reference>
<feature type="non-terminal residue" evidence="2">
    <location>
        <position position="197"/>
    </location>
</feature>
<organism evidence="2">
    <name type="scientific">Arion vulgaris</name>
    <dbReference type="NCBI Taxonomy" id="1028688"/>
    <lineage>
        <taxon>Eukaryota</taxon>
        <taxon>Metazoa</taxon>
        <taxon>Spiralia</taxon>
        <taxon>Lophotrochozoa</taxon>
        <taxon>Mollusca</taxon>
        <taxon>Gastropoda</taxon>
        <taxon>Heterobranchia</taxon>
        <taxon>Euthyneura</taxon>
        <taxon>Panpulmonata</taxon>
        <taxon>Eupulmonata</taxon>
        <taxon>Stylommatophora</taxon>
        <taxon>Helicina</taxon>
        <taxon>Arionoidea</taxon>
        <taxon>Arionidae</taxon>
        <taxon>Arion</taxon>
    </lineage>
</organism>
<accession>A0A0B6ZJ72</accession>
<feature type="compositionally biased region" description="Basic residues" evidence="1">
    <location>
        <begin position="1"/>
        <end position="14"/>
    </location>
</feature>
<sequence length="197" mass="22831">EDTHKLSRWKRHTKQNVQSRSHMVTSSDDIHNWIKKVEEASNKATDAAFGLIPPGKQRGKAAVEFSTGLVRNHEQAYTEAQELLTQWVNEKVRFDVEDGFDDLEAWRRARESKLNIRSADKVNDDSDDYSLERLTRLALQDDIEIDETAIYERVKRNALGETDPYTNLYEMEEKDAVDAVLQNMLSKDVVKETFKKD</sequence>
<proteinExistence type="predicted"/>
<dbReference type="AlphaFoldDB" id="A0A0B6ZJ72"/>
<feature type="non-terminal residue" evidence="2">
    <location>
        <position position="1"/>
    </location>
</feature>
<evidence type="ECO:0000313" key="2">
    <source>
        <dbReference type="EMBL" id="CEK68417.1"/>
    </source>
</evidence>
<name>A0A0B6ZJ72_9EUPU</name>